<dbReference type="GO" id="GO:0045944">
    <property type="term" value="P:positive regulation of transcription by RNA polymerase II"/>
    <property type="evidence" value="ECO:0007669"/>
    <property type="project" value="TreeGrafter"/>
</dbReference>
<keyword evidence="5" id="KW-1185">Reference proteome</keyword>
<feature type="domain" description="HTH myb-type" evidence="3">
    <location>
        <begin position="42"/>
        <end position="91"/>
    </location>
</feature>
<keyword evidence="4" id="KW-0238">DNA-binding</keyword>
<feature type="domain" description="Myb-like" evidence="2">
    <location>
        <begin position="37"/>
        <end position="87"/>
    </location>
</feature>
<dbReference type="SMART" id="SM00717">
    <property type="entry name" value="SANT"/>
    <property type="match status" value="2"/>
</dbReference>
<dbReference type="Pfam" id="PF00249">
    <property type="entry name" value="Myb_DNA-binding"/>
    <property type="match status" value="1"/>
</dbReference>
<dbReference type="InterPro" id="IPR017930">
    <property type="entry name" value="Myb_dom"/>
</dbReference>
<evidence type="ECO:0000259" key="2">
    <source>
        <dbReference type="PROSITE" id="PS50090"/>
    </source>
</evidence>
<feature type="compositionally biased region" description="Basic and acidic residues" evidence="1">
    <location>
        <begin position="1"/>
        <end position="17"/>
    </location>
</feature>
<dbReference type="PROSITE" id="PS51294">
    <property type="entry name" value="HTH_MYB"/>
    <property type="match status" value="3"/>
</dbReference>
<dbReference type="EMBL" id="JADNRY010000118">
    <property type="protein sequence ID" value="KAF9064660.1"/>
    <property type="molecule type" value="Genomic_DNA"/>
</dbReference>
<gene>
    <name evidence="4" type="ORF">BDP27DRAFT_1230103</name>
</gene>
<evidence type="ECO:0000313" key="5">
    <source>
        <dbReference type="Proteomes" id="UP000772434"/>
    </source>
</evidence>
<evidence type="ECO:0000256" key="1">
    <source>
        <dbReference type="SAM" id="MobiDB-lite"/>
    </source>
</evidence>
<feature type="domain" description="HTH myb-type" evidence="3">
    <location>
        <begin position="12"/>
        <end position="40"/>
    </location>
</feature>
<dbReference type="GO" id="GO:0000978">
    <property type="term" value="F:RNA polymerase II cis-regulatory region sequence-specific DNA binding"/>
    <property type="evidence" value="ECO:0007669"/>
    <property type="project" value="TreeGrafter"/>
</dbReference>
<dbReference type="Pfam" id="PF13921">
    <property type="entry name" value="Myb_DNA-bind_6"/>
    <property type="match status" value="1"/>
</dbReference>
<dbReference type="GO" id="GO:0000981">
    <property type="term" value="F:DNA-binding transcription factor activity, RNA polymerase II-specific"/>
    <property type="evidence" value="ECO:0007669"/>
    <property type="project" value="TreeGrafter"/>
</dbReference>
<keyword evidence="4" id="KW-0371">Homeobox</keyword>
<evidence type="ECO:0000313" key="4">
    <source>
        <dbReference type="EMBL" id="KAF9064660.1"/>
    </source>
</evidence>
<evidence type="ECO:0000259" key="3">
    <source>
        <dbReference type="PROSITE" id="PS51294"/>
    </source>
</evidence>
<name>A0A9P5PMD8_9AGAR</name>
<dbReference type="Proteomes" id="UP000772434">
    <property type="component" value="Unassembled WGS sequence"/>
</dbReference>
<dbReference type="InterPro" id="IPR001005">
    <property type="entry name" value="SANT/Myb"/>
</dbReference>
<dbReference type="OrthoDB" id="2143914at2759"/>
<protein>
    <submittedName>
        <fullName evidence="4">Homeodomain-like protein</fullName>
    </submittedName>
</protein>
<dbReference type="GO" id="GO:0005634">
    <property type="term" value="C:nucleus"/>
    <property type="evidence" value="ECO:0007669"/>
    <property type="project" value="TreeGrafter"/>
</dbReference>
<dbReference type="PROSITE" id="PS50090">
    <property type="entry name" value="MYB_LIKE"/>
    <property type="match status" value="3"/>
</dbReference>
<dbReference type="PANTHER" id="PTHR45614">
    <property type="entry name" value="MYB PROTEIN-RELATED"/>
    <property type="match status" value="1"/>
</dbReference>
<dbReference type="SUPFAM" id="SSF46689">
    <property type="entry name" value="Homeodomain-like"/>
    <property type="match status" value="2"/>
</dbReference>
<reference evidence="4" key="1">
    <citation type="submission" date="2020-11" db="EMBL/GenBank/DDBJ databases">
        <authorList>
            <consortium name="DOE Joint Genome Institute"/>
            <person name="Ahrendt S."/>
            <person name="Riley R."/>
            <person name="Andreopoulos W."/>
            <person name="Labutti K."/>
            <person name="Pangilinan J."/>
            <person name="Ruiz-Duenas F.J."/>
            <person name="Barrasa J.M."/>
            <person name="Sanchez-Garcia M."/>
            <person name="Camarero S."/>
            <person name="Miyauchi S."/>
            <person name="Serrano A."/>
            <person name="Linde D."/>
            <person name="Babiker R."/>
            <person name="Drula E."/>
            <person name="Ayuso-Fernandez I."/>
            <person name="Pacheco R."/>
            <person name="Padilla G."/>
            <person name="Ferreira P."/>
            <person name="Barriuso J."/>
            <person name="Kellner H."/>
            <person name="Castanera R."/>
            <person name="Alfaro M."/>
            <person name="Ramirez L."/>
            <person name="Pisabarro A.G."/>
            <person name="Kuo A."/>
            <person name="Tritt A."/>
            <person name="Lipzen A."/>
            <person name="He G."/>
            <person name="Yan M."/>
            <person name="Ng V."/>
            <person name="Cullen D."/>
            <person name="Martin F."/>
            <person name="Rosso M.-N."/>
            <person name="Henrissat B."/>
            <person name="Hibbett D."/>
            <person name="Martinez A.T."/>
            <person name="Grigoriev I.V."/>
        </authorList>
    </citation>
    <scope>NUCLEOTIDE SEQUENCE</scope>
    <source>
        <strain evidence="4">AH 40177</strain>
    </source>
</reference>
<feature type="domain" description="HTH myb-type" evidence="3">
    <location>
        <begin position="93"/>
        <end position="134"/>
    </location>
</feature>
<accession>A0A9P5PMD8</accession>
<sequence>MTEDPDSPHPSKWHEIAQHVPRRTNKDCRKRWFAKMANHTEKGGWALEEDEKLVQAIEKYGARWPLVSTHVQTRNSGQCAKRWTETLNPLIDRTQWSTEADSLLIKAVEEHGKQWTKIARIYFPGRTGLAAKNR</sequence>
<feature type="domain" description="Myb-like" evidence="2">
    <location>
        <begin position="1"/>
        <end position="36"/>
    </location>
</feature>
<comment type="caution">
    <text evidence="4">The sequence shown here is derived from an EMBL/GenBank/DDBJ whole genome shotgun (WGS) entry which is preliminary data.</text>
</comment>
<dbReference type="InterPro" id="IPR050560">
    <property type="entry name" value="MYB_TF"/>
</dbReference>
<feature type="region of interest" description="Disordered" evidence="1">
    <location>
        <begin position="1"/>
        <end position="23"/>
    </location>
</feature>
<dbReference type="InterPro" id="IPR009057">
    <property type="entry name" value="Homeodomain-like_sf"/>
</dbReference>
<feature type="domain" description="Myb-like" evidence="2">
    <location>
        <begin position="88"/>
        <end position="134"/>
    </location>
</feature>
<proteinExistence type="predicted"/>
<dbReference type="GO" id="GO:0000278">
    <property type="term" value="P:mitotic cell cycle"/>
    <property type="evidence" value="ECO:0007669"/>
    <property type="project" value="TreeGrafter"/>
</dbReference>
<dbReference type="Gene3D" id="1.10.10.60">
    <property type="entry name" value="Homeodomain-like"/>
    <property type="match status" value="3"/>
</dbReference>
<dbReference type="AlphaFoldDB" id="A0A9P5PMD8"/>
<dbReference type="CDD" id="cd00167">
    <property type="entry name" value="SANT"/>
    <property type="match status" value="3"/>
</dbReference>
<organism evidence="4 5">
    <name type="scientific">Rhodocollybia butyracea</name>
    <dbReference type="NCBI Taxonomy" id="206335"/>
    <lineage>
        <taxon>Eukaryota</taxon>
        <taxon>Fungi</taxon>
        <taxon>Dikarya</taxon>
        <taxon>Basidiomycota</taxon>
        <taxon>Agaricomycotina</taxon>
        <taxon>Agaricomycetes</taxon>
        <taxon>Agaricomycetidae</taxon>
        <taxon>Agaricales</taxon>
        <taxon>Marasmiineae</taxon>
        <taxon>Omphalotaceae</taxon>
        <taxon>Rhodocollybia</taxon>
    </lineage>
</organism>
<dbReference type="PANTHER" id="PTHR45614:SF199">
    <property type="entry name" value="MYB-LIKE TRANSCRIPTION FACTOR (EUROFUNG)-RELATED"/>
    <property type="match status" value="1"/>
</dbReference>